<dbReference type="PANTHER" id="PTHR40078">
    <property type="entry name" value="INTEGRAL MEMBRANE PROTEIN-RELATED"/>
    <property type="match status" value="1"/>
</dbReference>
<protein>
    <submittedName>
        <fullName evidence="2">Uncharacterized membrane protein YczE</fullName>
    </submittedName>
</protein>
<dbReference type="InterPro" id="IPR038750">
    <property type="entry name" value="YczE/YyaS-like"/>
</dbReference>
<accession>A0A1M4X3D6</accession>
<name>A0A1M4X3D6_9FIRM</name>
<gene>
    <name evidence="2" type="ORF">SAMN02746064_01407</name>
</gene>
<keyword evidence="3" id="KW-1185">Reference proteome</keyword>
<dbReference type="OrthoDB" id="87655at2"/>
<keyword evidence="1" id="KW-0472">Membrane</keyword>
<dbReference type="EMBL" id="FQTU01000008">
    <property type="protein sequence ID" value="SHE87930.1"/>
    <property type="molecule type" value="Genomic_DNA"/>
</dbReference>
<evidence type="ECO:0000256" key="1">
    <source>
        <dbReference type="SAM" id="Phobius"/>
    </source>
</evidence>
<feature type="transmembrane region" description="Helical" evidence="1">
    <location>
        <begin position="58"/>
        <end position="77"/>
    </location>
</feature>
<evidence type="ECO:0000313" key="2">
    <source>
        <dbReference type="EMBL" id="SHE87930.1"/>
    </source>
</evidence>
<dbReference type="AlphaFoldDB" id="A0A1M4X3D6"/>
<feature type="transmembrane region" description="Helical" evidence="1">
    <location>
        <begin position="114"/>
        <end position="135"/>
    </location>
</feature>
<dbReference type="PANTHER" id="PTHR40078:SF1">
    <property type="entry name" value="INTEGRAL MEMBRANE PROTEIN"/>
    <property type="match status" value="1"/>
</dbReference>
<dbReference type="RefSeq" id="WP_073270515.1">
    <property type="nucleotide sequence ID" value="NZ_FQTU01000008.1"/>
</dbReference>
<feature type="transmembrane region" description="Helical" evidence="1">
    <location>
        <begin position="84"/>
        <end position="102"/>
    </location>
</feature>
<evidence type="ECO:0000313" key="3">
    <source>
        <dbReference type="Proteomes" id="UP000184251"/>
    </source>
</evidence>
<proteinExistence type="predicted"/>
<reference evidence="2 3" key="1">
    <citation type="submission" date="2016-11" db="EMBL/GenBank/DDBJ databases">
        <authorList>
            <person name="Jaros S."/>
            <person name="Januszkiewicz K."/>
            <person name="Wedrychowicz H."/>
        </authorList>
    </citation>
    <scope>NUCLEOTIDE SEQUENCE [LARGE SCALE GENOMIC DNA]</scope>
    <source>
        <strain evidence="2 3">DSM 14828</strain>
    </source>
</reference>
<sequence>MNHFLKTSPLIVIRKLFLYFFGMFLLSLGIALSIKAGLGVSPTTSFPYVLSQVMSFDIGLATTLVFTIYIVVQAIILRDEFHHINWLQLFVASVFGGFLSFSNNLVNFISPELYAIRMALFLFSMLLMALGIIVYMSPNFLLQPPEGLVSALAQKSGWEFGKIKLYFDNFSIATTIILILFSGVGFIGIREGTFISALVFGKVISVLSKRITPILSAYCSAAN</sequence>
<dbReference type="STRING" id="1120975.SAMN02746064_01407"/>
<keyword evidence="1" id="KW-1133">Transmembrane helix</keyword>
<organism evidence="2 3">
    <name type="scientific">Alkalibacter saccharofermentans DSM 14828</name>
    <dbReference type="NCBI Taxonomy" id="1120975"/>
    <lineage>
        <taxon>Bacteria</taxon>
        <taxon>Bacillati</taxon>
        <taxon>Bacillota</taxon>
        <taxon>Clostridia</taxon>
        <taxon>Eubacteriales</taxon>
        <taxon>Eubacteriaceae</taxon>
        <taxon>Alkalibacter</taxon>
    </lineage>
</organism>
<feature type="transmembrane region" description="Helical" evidence="1">
    <location>
        <begin position="16"/>
        <end position="38"/>
    </location>
</feature>
<feature type="transmembrane region" description="Helical" evidence="1">
    <location>
        <begin position="165"/>
        <end position="189"/>
    </location>
</feature>
<dbReference type="Proteomes" id="UP000184251">
    <property type="component" value="Unassembled WGS sequence"/>
</dbReference>
<keyword evidence="1" id="KW-0812">Transmembrane</keyword>
<dbReference type="Pfam" id="PF19700">
    <property type="entry name" value="DUF6198"/>
    <property type="match status" value="1"/>
</dbReference>